<comment type="pathway">
    <text evidence="7">Cell wall biogenesis; peptidoglycan biosynthesis.</text>
</comment>
<dbReference type="InterPro" id="IPR000715">
    <property type="entry name" value="Glycosyl_transferase_4"/>
</dbReference>
<comment type="similarity">
    <text evidence="2 7">Belongs to the glycosyltransferase 4 family. MraY subfamily.</text>
</comment>
<reference evidence="10 11" key="1">
    <citation type="journal article" date="2016" name="Nat. Commun.">
        <title>Thousands of microbial genomes shed light on interconnected biogeochemical processes in an aquifer system.</title>
        <authorList>
            <person name="Anantharaman K."/>
            <person name="Brown C.T."/>
            <person name="Hug L.A."/>
            <person name="Sharon I."/>
            <person name="Castelle C.J."/>
            <person name="Probst A.J."/>
            <person name="Thomas B.C."/>
            <person name="Singh A."/>
            <person name="Wilkins M.J."/>
            <person name="Karaoz U."/>
            <person name="Brodie E.L."/>
            <person name="Williams K.H."/>
            <person name="Hubbard S.S."/>
            <person name="Banfield J.F."/>
        </authorList>
    </citation>
    <scope>NUCLEOTIDE SEQUENCE [LARGE SCALE GENOMIC DNA]</scope>
</reference>
<dbReference type="GO" id="GO:0008963">
    <property type="term" value="F:phospho-N-acetylmuramoyl-pentapeptide-transferase activity"/>
    <property type="evidence" value="ECO:0007669"/>
    <property type="project" value="UniProtKB-UniRule"/>
</dbReference>
<feature type="transmembrane region" description="Helical" evidence="7">
    <location>
        <begin position="282"/>
        <end position="302"/>
    </location>
</feature>
<name>A0A1F6G278_9BACT</name>
<dbReference type="PANTHER" id="PTHR22926">
    <property type="entry name" value="PHOSPHO-N-ACETYLMURAMOYL-PENTAPEPTIDE-TRANSFERASE"/>
    <property type="match status" value="1"/>
</dbReference>
<dbReference type="InterPro" id="IPR018480">
    <property type="entry name" value="PNAcMuramoyl-5peptid_Trfase_CS"/>
</dbReference>
<dbReference type="UniPathway" id="UPA00219"/>
<protein>
    <recommendedName>
        <fullName evidence="7 8">Phospho-N-acetylmuramoyl-pentapeptide-transferase</fullName>
        <ecNumber evidence="7 8">2.7.8.13</ecNumber>
    </recommendedName>
    <alternativeName>
        <fullName evidence="7">UDP-MurNAc-pentapeptide phosphotransferase</fullName>
    </alternativeName>
</protein>
<dbReference type="PANTHER" id="PTHR22926:SF5">
    <property type="entry name" value="PHOSPHO-N-ACETYLMURAMOYL-PENTAPEPTIDE-TRANSFERASE HOMOLOG"/>
    <property type="match status" value="1"/>
</dbReference>
<keyword evidence="7" id="KW-0132">Cell division</keyword>
<feature type="transmembrane region" description="Helical" evidence="7">
    <location>
        <begin position="78"/>
        <end position="99"/>
    </location>
</feature>
<comment type="function">
    <text evidence="7">Catalyzes the initial step of the lipid cycle reactions in the biosynthesis of the cell wall peptidoglycan: transfers peptidoglycan precursor phospho-MurNAc-pentapeptide from UDP-MurNAc-pentapeptide onto the lipid carrier undecaprenyl phosphate, yielding undecaprenyl-pyrophosphoryl-MurNAc-pentapeptide, known as lipid I.</text>
</comment>
<dbReference type="AlphaFoldDB" id="A0A1F6G278"/>
<comment type="catalytic activity">
    <reaction evidence="7">
        <text>UDP-N-acetyl-alpha-D-muramoyl-L-alanyl-gamma-D-glutamyl-meso-2,6-diaminopimeloyl-D-alanyl-D-alanine + di-trans,octa-cis-undecaprenyl phosphate = di-trans,octa-cis-undecaprenyl diphospho-N-acetyl-alpha-D-muramoyl-L-alanyl-D-glutamyl-meso-2,6-diaminopimeloyl-D-alanyl-D-alanine + UMP</text>
        <dbReference type="Rhea" id="RHEA:28386"/>
        <dbReference type="ChEBI" id="CHEBI:57865"/>
        <dbReference type="ChEBI" id="CHEBI:60392"/>
        <dbReference type="ChEBI" id="CHEBI:61386"/>
        <dbReference type="ChEBI" id="CHEBI:61387"/>
        <dbReference type="EC" id="2.7.8.13"/>
    </reaction>
</comment>
<keyword evidence="3 7" id="KW-0808">Transferase</keyword>
<feature type="transmembrane region" description="Helical" evidence="7">
    <location>
        <begin position="176"/>
        <end position="194"/>
    </location>
</feature>
<dbReference type="GO" id="GO:0051301">
    <property type="term" value="P:cell division"/>
    <property type="evidence" value="ECO:0007669"/>
    <property type="project" value="UniProtKB-KW"/>
</dbReference>
<evidence type="ECO:0000313" key="11">
    <source>
        <dbReference type="Proteomes" id="UP000178601"/>
    </source>
</evidence>
<feature type="transmembrane region" description="Helical" evidence="7">
    <location>
        <begin position="15"/>
        <end position="40"/>
    </location>
</feature>
<evidence type="ECO:0000256" key="1">
    <source>
        <dbReference type="ARBA" id="ARBA00004141"/>
    </source>
</evidence>
<dbReference type="Pfam" id="PF00953">
    <property type="entry name" value="Glycos_transf_4"/>
    <property type="match status" value="1"/>
</dbReference>
<proteinExistence type="inferred from homology"/>
<evidence type="ECO:0000256" key="5">
    <source>
        <dbReference type="ARBA" id="ARBA00022989"/>
    </source>
</evidence>
<accession>A0A1F6G278</accession>
<feature type="transmembrane region" description="Helical" evidence="7">
    <location>
        <begin position="230"/>
        <end position="250"/>
    </location>
</feature>
<evidence type="ECO:0000256" key="4">
    <source>
        <dbReference type="ARBA" id="ARBA00022692"/>
    </source>
</evidence>
<evidence type="ECO:0000313" key="10">
    <source>
        <dbReference type="EMBL" id="OGG92230.1"/>
    </source>
</evidence>
<comment type="caution">
    <text evidence="10">The sequence shown here is derived from an EMBL/GenBank/DDBJ whole genome shotgun (WGS) entry which is preliminary data.</text>
</comment>
<dbReference type="GO" id="GO:0008360">
    <property type="term" value="P:regulation of cell shape"/>
    <property type="evidence" value="ECO:0007669"/>
    <property type="project" value="UniProtKB-KW"/>
</dbReference>
<dbReference type="GO" id="GO:0009252">
    <property type="term" value="P:peptidoglycan biosynthetic process"/>
    <property type="evidence" value="ECO:0007669"/>
    <property type="project" value="UniProtKB-UniRule"/>
</dbReference>
<dbReference type="CDD" id="cd06852">
    <property type="entry name" value="GT_MraY"/>
    <property type="match status" value="1"/>
</dbReference>
<keyword evidence="5 7" id="KW-1133">Transmembrane helix</keyword>
<evidence type="ECO:0000256" key="2">
    <source>
        <dbReference type="ARBA" id="ARBA00005583"/>
    </source>
</evidence>
<keyword evidence="7 9" id="KW-0460">Magnesium</keyword>
<feature type="transmembrane region" description="Helical" evidence="7">
    <location>
        <begin position="337"/>
        <end position="354"/>
    </location>
</feature>
<organism evidence="10 11">
    <name type="scientific">Candidatus Kaiserbacteria bacterium RIFCSPLOWO2_12_FULL_53_8</name>
    <dbReference type="NCBI Taxonomy" id="1798529"/>
    <lineage>
        <taxon>Bacteria</taxon>
        <taxon>Candidatus Kaiseribacteriota</taxon>
    </lineage>
</organism>
<dbReference type="PROSITE" id="PS01348">
    <property type="entry name" value="MRAY_2"/>
    <property type="match status" value="1"/>
</dbReference>
<dbReference type="GO" id="GO:0071555">
    <property type="term" value="P:cell wall organization"/>
    <property type="evidence" value="ECO:0007669"/>
    <property type="project" value="UniProtKB-KW"/>
</dbReference>
<evidence type="ECO:0000256" key="9">
    <source>
        <dbReference type="PIRSR" id="PIRSR600715-1"/>
    </source>
</evidence>
<keyword evidence="7" id="KW-0133">Cell shape</keyword>
<keyword evidence="7" id="KW-1003">Cell membrane</keyword>
<dbReference type="GO" id="GO:0046872">
    <property type="term" value="F:metal ion binding"/>
    <property type="evidence" value="ECO:0007669"/>
    <property type="project" value="UniProtKB-KW"/>
</dbReference>
<keyword evidence="7" id="KW-0573">Peptidoglycan synthesis</keyword>
<dbReference type="Proteomes" id="UP000178601">
    <property type="component" value="Unassembled WGS sequence"/>
</dbReference>
<dbReference type="EMBL" id="MFMQ01000011">
    <property type="protein sequence ID" value="OGG92230.1"/>
    <property type="molecule type" value="Genomic_DNA"/>
</dbReference>
<evidence type="ECO:0000256" key="7">
    <source>
        <dbReference type="HAMAP-Rule" id="MF_00038"/>
    </source>
</evidence>
<feature type="transmembrane region" description="Helical" evidence="7">
    <location>
        <begin position="206"/>
        <end position="224"/>
    </location>
</feature>
<comment type="subcellular location">
    <subcellularLocation>
        <location evidence="7">Cell membrane</location>
        <topology evidence="7">Multi-pass membrane protein</topology>
    </subcellularLocation>
    <subcellularLocation>
        <location evidence="1">Membrane</location>
        <topology evidence="1">Multi-pass membrane protein</topology>
    </subcellularLocation>
</comment>
<keyword evidence="7" id="KW-0961">Cell wall biogenesis/degradation</keyword>
<dbReference type="NCBIfam" id="TIGR00445">
    <property type="entry name" value="mraY"/>
    <property type="match status" value="1"/>
</dbReference>
<dbReference type="GO" id="GO:0005886">
    <property type="term" value="C:plasma membrane"/>
    <property type="evidence" value="ECO:0007669"/>
    <property type="project" value="UniProtKB-SubCell"/>
</dbReference>
<evidence type="ECO:0000256" key="3">
    <source>
        <dbReference type="ARBA" id="ARBA00022679"/>
    </source>
</evidence>
<sequence length="355" mass="38900">MEFTAFIPARPEISLAAILIYSFLTFLVGILATPWFLSFLRENRIGKQLRVEAVDGKEASVFRHFHQKKAGTPTMGGLLIWGSILFTVLLSRILSYYGFVEHSLLQRGQVYLPLFTLVMLGILGGVDDYWNVAGWGKKKGGLDVLPKVLFLLLVSLIGALWFHFRLGYDTVHIPFYGDYAVGFWFVPFFMFVLIGTANAVNVTDGLDGLAGGLLVIAFLSFGVLAWVQELYVLSAFCGITVAAIAAFLWNNVPPAQFFMGDTGSLALGGMLAVISMMIDQVLLLPLIGAIFVLEMLSVIIQLTSKKLRGGKKVFLSAPIHHHFEALGWGESKVTMRLWIAGAFAAFLGVIIGIVG</sequence>
<comment type="cofactor">
    <cofactor evidence="7 9">
        <name>Mg(2+)</name>
        <dbReference type="ChEBI" id="CHEBI:18420"/>
    </cofactor>
</comment>
<dbReference type="GO" id="GO:0051992">
    <property type="term" value="F:UDP-N-acetylmuramoyl-L-alanyl-D-glutamyl-meso-2,6-diaminopimelyl-D-alanyl-D-alanine:undecaprenyl-phosphate transferase activity"/>
    <property type="evidence" value="ECO:0007669"/>
    <property type="project" value="RHEA"/>
</dbReference>
<keyword evidence="7 9" id="KW-0479">Metal-binding</keyword>
<evidence type="ECO:0000256" key="6">
    <source>
        <dbReference type="ARBA" id="ARBA00023136"/>
    </source>
</evidence>
<dbReference type="EC" id="2.7.8.13" evidence="7 8"/>
<dbReference type="Pfam" id="PF10555">
    <property type="entry name" value="MraY_sig1"/>
    <property type="match status" value="1"/>
</dbReference>
<gene>
    <name evidence="7" type="primary">mraY</name>
    <name evidence="10" type="ORF">A3H16_00785</name>
</gene>
<keyword evidence="6 7" id="KW-0472">Membrane</keyword>
<feature type="binding site" evidence="9">
    <location>
        <position position="201"/>
    </location>
    <ligand>
        <name>Mg(2+)</name>
        <dbReference type="ChEBI" id="CHEBI:18420"/>
    </ligand>
</feature>
<evidence type="ECO:0000256" key="8">
    <source>
        <dbReference type="NCBIfam" id="TIGR00445"/>
    </source>
</evidence>
<feature type="transmembrane region" description="Helical" evidence="7">
    <location>
        <begin position="144"/>
        <end position="164"/>
    </location>
</feature>
<dbReference type="HAMAP" id="MF_00038">
    <property type="entry name" value="MraY"/>
    <property type="match status" value="1"/>
</dbReference>
<dbReference type="InterPro" id="IPR003524">
    <property type="entry name" value="PNAcMuramoyl-5peptid_Trfase"/>
</dbReference>
<feature type="binding site" evidence="9">
    <location>
        <position position="261"/>
    </location>
    <ligand>
        <name>Mg(2+)</name>
        <dbReference type="ChEBI" id="CHEBI:18420"/>
    </ligand>
</feature>
<keyword evidence="4 7" id="KW-0812">Transmembrane</keyword>
<feature type="transmembrane region" description="Helical" evidence="7">
    <location>
        <begin position="111"/>
        <end position="132"/>
    </location>
</feature>
<keyword evidence="7" id="KW-0131">Cell cycle</keyword>